<accession>C9ZYE9</accession>
<evidence type="ECO:0000256" key="1">
    <source>
        <dbReference type="SAM" id="MobiDB-lite"/>
    </source>
</evidence>
<proteinExistence type="predicted"/>
<name>C9ZYE9_TRYB9</name>
<dbReference type="Proteomes" id="UP000002316">
    <property type="component" value="Chromosome 9"/>
</dbReference>
<dbReference type="EMBL" id="FN554972">
    <property type="protein sequence ID" value="CBH14448.1"/>
    <property type="molecule type" value="Genomic_DNA"/>
</dbReference>
<organism evidence="2 3">
    <name type="scientific">Trypanosoma brucei gambiense (strain MHOM/CI/86/DAL972)</name>
    <dbReference type="NCBI Taxonomy" id="679716"/>
    <lineage>
        <taxon>Eukaryota</taxon>
        <taxon>Discoba</taxon>
        <taxon>Euglenozoa</taxon>
        <taxon>Kinetoplastea</taxon>
        <taxon>Metakinetoplastina</taxon>
        <taxon>Trypanosomatida</taxon>
        <taxon>Trypanosomatidae</taxon>
        <taxon>Trypanosoma</taxon>
    </lineage>
</organism>
<evidence type="ECO:0000313" key="3">
    <source>
        <dbReference type="Proteomes" id="UP000002316"/>
    </source>
</evidence>
<gene>
    <name evidence="2" type="ORF">TbgDal_IX5240</name>
</gene>
<feature type="region of interest" description="Disordered" evidence="1">
    <location>
        <begin position="45"/>
        <end position="69"/>
    </location>
</feature>
<protein>
    <submittedName>
        <fullName evidence="2">Uncharacterized protein</fullName>
    </submittedName>
</protein>
<dbReference type="RefSeq" id="XP_011776714.1">
    <property type="nucleotide sequence ID" value="XM_011778412.1"/>
</dbReference>
<feature type="region of interest" description="Disordered" evidence="1">
    <location>
        <begin position="1"/>
        <end position="33"/>
    </location>
</feature>
<sequence length="101" mass="11358">MLRIGGDGGKNKGEQKSNLSVEGEQRRSSVAVPNQHIPLVTILLSAQQTEETKREEDVPTGTGSQMLTKSVTNDRKWLCRERDGEGKVYVPSRWLQHDQRV</sequence>
<dbReference type="KEGG" id="tbg:TbgDal_IX5240"/>
<dbReference type="AlphaFoldDB" id="C9ZYE9"/>
<dbReference type="GeneID" id="23860547"/>
<evidence type="ECO:0000313" key="2">
    <source>
        <dbReference type="EMBL" id="CBH14448.1"/>
    </source>
</evidence>
<reference evidence="3" key="1">
    <citation type="journal article" date="2010" name="PLoS Negl. Trop. Dis.">
        <title>The genome sequence of Trypanosoma brucei gambiense, causative agent of chronic human african trypanosomiasis.</title>
        <authorList>
            <person name="Jackson A.P."/>
            <person name="Sanders M."/>
            <person name="Berry A."/>
            <person name="McQuillan J."/>
            <person name="Aslett M.A."/>
            <person name="Quail M.A."/>
            <person name="Chukualim B."/>
            <person name="Capewell P."/>
            <person name="MacLeod A."/>
            <person name="Melville S.E."/>
            <person name="Gibson W."/>
            <person name="Barry J.D."/>
            <person name="Berriman M."/>
            <person name="Hertz-Fowler C."/>
        </authorList>
    </citation>
    <scope>NUCLEOTIDE SEQUENCE [LARGE SCALE GENOMIC DNA]</scope>
    <source>
        <strain evidence="3">MHOM/CI/86/DAL972</strain>
    </source>
</reference>